<dbReference type="RefSeq" id="WP_250833260.1">
    <property type="nucleotide sequence ID" value="NZ_JTHE03000029.1"/>
</dbReference>
<dbReference type="InterPro" id="IPR050266">
    <property type="entry name" value="AB_hydrolase_sf"/>
</dbReference>
<reference evidence="2 3" key="1">
    <citation type="journal article" date="2015" name="Genome Announc.">
        <title>Draft Genome Sequence of Filamentous Marine Cyanobacterium Lyngbya confervoides Strain BDU141951.</title>
        <authorList>
            <person name="Chandrababunaidu M.M."/>
            <person name="Sen D."/>
            <person name="Tripathy S."/>
        </authorList>
    </citation>
    <scope>NUCLEOTIDE SEQUENCE [LARGE SCALE GENOMIC DNA]</scope>
    <source>
        <strain evidence="2 3">BDU141951</strain>
    </source>
</reference>
<dbReference type="GO" id="GO:0016787">
    <property type="term" value="F:hydrolase activity"/>
    <property type="evidence" value="ECO:0007669"/>
    <property type="project" value="UniProtKB-KW"/>
</dbReference>
<evidence type="ECO:0000313" key="2">
    <source>
        <dbReference type="EMBL" id="MCM1982121.1"/>
    </source>
</evidence>
<dbReference type="Proteomes" id="UP000031561">
    <property type="component" value="Unassembled WGS sequence"/>
</dbReference>
<gene>
    <name evidence="2" type="ORF">QQ91_0004650</name>
</gene>
<keyword evidence="3" id="KW-1185">Reference proteome</keyword>
<name>A0ABD4T131_9CYAN</name>
<dbReference type="EMBL" id="JTHE03000029">
    <property type="protein sequence ID" value="MCM1982121.1"/>
    <property type="molecule type" value="Genomic_DNA"/>
</dbReference>
<proteinExistence type="predicted"/>
<organism evidence="2 3">
    <name type="scientific">Lyngbya confervoides BDU141951</name>
    <dbReference type="NCBI Taxonomy" id="1574623"/>
    <lineage>
        <taxon>Bacteria</taxon>
        <taxon>Bacillati</taxon>
        <taxon>Cyanobacteriota</taxon>
        <taxon>Cyanophyceae</taxon>
        <taxon>Oscillatoriophycideae</taxon>
        <taxon>Oscillatoriales</taxon>
        <taxon>Microcoleaceae</taxon>
        <taxon>Lyngbya</taxon>
    </lineage>
</organism>
<dbReference type="Gene3D" id="3.40.50.1820">
    <property type="entry name" value="alpha/beta hydrolase"/>
    <property type="match status" value="1"/>
</dbReference>
<dbReference type="AlphaFoldDB" id="A0ABD4T131"/>
<dbReference type="SUPFAM" id="SSF53474">
    <property type="entry name" value="alpha/beta-Hydrolases"/>
    <property type="match status" value="1"/>
</dbReference>
<sequence length="279" mass="31174">MELKRHTLSRVDGPLSYLDGGAGKPVVMLHGLADHGLVWADLAQTLMPRYRCFAPDLRGHGLSLKPEIPSAYLASEFVKDLDALAEIHQWSDLQVIAHSWAAKVALLWAKTRPTLIQQLILVDPFFVNQLPKILRPTLPLIYGTLPFLKVLGPFPSALAAEQVARSLKQYRGWSPLQQEVFRANLEQKADGRWGSRFVLAARNGIFADCFQTSGLTEPLDVATEIFLPAAGLNRLSWQIQPYRDYLSCLSIRRISGNHWPHLVTPKAFNLVVQQSLNPG</sequence>
<evidence type="ECO:0000313" key="3">
    <source>
        <dbReference type="Proteomes" id="UP000031561"/>
    </source>
</evidence>
<keyword evidence="2" id="KW-0378">Hydrolase</keyword>
<dbReference type="Pfam" id="PF00561">
    <property type="entry name" value="Abhydrolase_1"/>
    <property type="match status" value="1"/>
</dbReference>
<dbReference type="InterPro" id="IPR029058">
    <property type="entry name" value="AB_hydrolase_fold"/>
</dbReference>
<evidence type="ECO:0000259" key="1">
    <source>
        <dbReference type="Pfam" id="PF00561"/>
    </source>
</evidence>
<dbReference type="PANTHER" id="PTHR43798">
    <property type="entry name" value="MONOACYLGLYCEROL LIPASE"/>
    <property type="match status" value="1"/>
</dbReference>
<dbReference type="InterPro" id="IPR000073">
    <property type="entry name" value="AB_hydrolase_1"/>
</dbReference>
<protein>
    <submittedName>
        <fullName evidence="2">Alpha/beta hydrolase</fullName>
    </submittedName>
</protein>
<feature type="domain" description="AB hydrolase-1" evidence="1">
    <location>
        <begin position="24"/>
        <end position="195"/>
    </location>
</feature>
<dbReference type="PANTHER" id="PTHR43798:SF24">
    <property type="entry name" value="CIS-3-ALKYL-4-ALKYLOXETAN-2-ONE DECARBOXYLASE"/>
    <property type="match status" value="1"/>
</dbReference>
<comment type="caution">
    <text evidence="2">The sequence shown here is derived from an EMBL/GenBank/DDBJ whole genome shotgun (WGS) entry which is preliminary data.</text>
</comment>
<accession>A0ABD4T131</accession>